<organism evidence="1">
    <name type="scientific">marine sediment metagenome</name>
    <dbReference type="NCBI Taxonomy" id="412755"/>
    <lineage>
        <taxon>unclassified sequences</taxon>
        <taxon>metagenomes</taxon>
        <taxon>ecological metagenomes</taxon>
    </lineage>
</organism>
<evidence type="ECO:0000313" key="1">
    <source>
        <dbReference type="EMBL" id="GAH08923.1"/>
    </source>
</evidence>
<dbReference type="AlphaFoldDB" id="X1EJU6"/>
<feature type="non-terminal residue" evidence="1">
    <location>
        <position position="259"/>
    </location>
</feature>
<name>X1EJU6_9ZZZZ</name>
<gene>
    <name evidence="1" type="ORF">S01H4_53865</name>
</gene>
<evidence type="ECO:0008006" key="2">
    <source>
        <dbReference type="Google" id="ProtNLM"/>
    </source>
</evidence>
<accession>X1EJU6</accession>
<proteinExistence type="predicted"/>
<comment type="caution">
    <text evidence="1">The sequence shown here is derived from an EMBL/GenBank/DDBJ whole genome shotgun (WGS) entry which is preliminary data.</text>
</comment>
<reference evidence="1" key="1">
    <citation type="journal article" date="2014" name="Front. Microbiol.">
        <title>High frequency of phylogenetically diverse reductive dehalogenase-homologous genes in deep subseafloor sedimentary metagenomes.</title>
        <authorList>
            <person name="Kawai M."/>
            <person name="Futagami T."/>
            <person name="Toyoda A."/>
            <person name="Takaki Y."/>
            <person name="Nishi S."/>
            <person name="Hori S."/>
            <person name="Arai W."/>
            <person name="Tsubouchi T."/>
            <person name="Morono Y."/>
            <person name="Uchiyama I."/>
            <person name="Ito T."/>
            <person name="Fujiyama A."/>
            <person name="Inagaki F."/>
            <person name="Takami H."/>
        </authorList>
    </citation>
    <scope>NUCLEOTIDE SEQUENCE</scope>
    <source>
        <strain evidence="1">Expedition CK06-06</strain>
    </source>
</reference>
<dbReference type="EMBL" id="BART01030939">
    <property type="protein sequence ID" value="GAH08923.1"/>
    <property type="molecule type" value="Genomic_DNA"/>
</dbReference>
<protein>
    <recommendedName>
        <fullName evidence="2">Large polyvalent protein associated domain-containing protein</fullName>
    </recommendedName>
</protein>
<feature type="non-terminal residue" evidence="1">
    <location>
        <position position="1"/>
    </location>
</feature>
<sequence length="259" mass="29189">ALELMQGSLLWHVGTQGVNVLGNTLAYGTETVGRYAGISYEAWKMAGALKKPISFDNYRIKEIYYDIMSHKYAFEALFKNPKGVKTAIQKGWSSKSLQTFAKELDSEEVGAFWKALGTGEAQIDPFYKVEGQEGKAIESMFYYRNRKTNGIIQLVPKVLTKTIGGFFRIPFKGLTGMDEFFKTIAVNQKMSSELFRQGLKDGVIDMAAHVKTGMKNIRPDDPMYLRAIKHGRKSTFTDDLGETTKTLEKLMNTGRFGLW</sequence>